<dbReference type="InterPro" id="IPR036890">
    <property type="entry name" value="HATPase_C_sf"/>
</dbReference>
<evidence type="ECO:0000313" key="18">
    <source>
        <dbReference type="EMBL" id="MZR32449.1"/>
    </source>
</evidence>
<evidence type="ECO:0000256" key="6">
    <source>
        <dbReference type="ARBA" id="ARBA00022553"/>
    </source>
</evidence>
<keyword evidence="19" id="KW-1185">Reference proteome</keyword>
<dbReference type="PROSITE" id="PS50109">
    <property type="entry name" value="HIS_KIN"/>
    <property type="match status" value="1"/>
</dbReference>
<dbReference type="InterPro" id="IPR003661">
    <property type="entry name" value="HisK_dim/P_dom"/>
</dbReference>
<evidence type="ECO:0000256" key="4">
    <source>
        <dbReference type="ARBA" id="ARBA00022475"/>
    </source>
</evidence>
<feature type="transmembrane region" description="Helical" evidence="15">
    <location>
        <begin position="177"/>
        <end position="197"/>
    </location>
</feature>
<dbReference type="InterPro" id="IPR005467">
    <property type="entry name" value="His_kinase_dom"/>
</dbReference>
<dbReference type="CDD" id="cd00082">
    <property type="entry name" value="HisKA"/>
    <property type="match status" value="1"/>
</dbReference>
<dbReference type="Pfam" id="PF02518">
    <property type="entry name" value="HATPase_c"/>
    <property type="match status" value="1"/>
</dbReference>
<keyword evidence="5" id="KW-0997">Cell inner membrane</keyword>
<evidence type="ECO:0000256" key="5">
    <source>
        <dbReference type="ARBA" id="ARBA00022519"/>
    </source>
</evidence>
<dbReference type="CDD" id="cd06225">
    <property type="entry name" value="HAMP"/>
    <property type="match status" value="1"/>
</dbReference>
<keyword evidence="12 15" id="KW-1133">Transmembrane helix</keyword>
<reference evidence="18 19" key="1">
    <citation type="submission" date="2019-12" db="EMBL/GenBank/DDBJ databases">
        <title>Snethiella sp. nov. sp. isolated from sea sand.</title>
        <authorList>
            <person name="Kim J."/>
            <person name="Jeong S.E."/>
            <person name="Jung H.S."/>
            <person name="Jeon C.O."/>
        </authorList>
    </citation>
    <scope>NUCLEOTIDE SEQUENCE [LARGE SCALE GENOMIC DNA]</scope>
    <source>
        <strain evidence="18 19">DP05</strain>
    </source>
</reference>
<dbReference type="AlphaFoldDB" id="A0A6L8WCM6"/>
<keyword evidence="7" id="KW-0808">Transferase</keyword>
<dbReference type="PROSITE" id="PS50885">
    <property type="entry name" value="HAMP"/>
    <property type="match status" value="1"/>
</dbReference>
<sequence>MGGLAFIQEIYRQITAGFIKNLMPRTLFGRSILIVVLPILLLQILVTYIFYERHWDDVARRLAQGVAGDVAAVISLRDRFPGATAEADILNIARGQMRLAVSIEEGARLPEGSEKQQSYGFLESHLVNALKESLPARPFNISTNKKLESVVLLIQLPDGVLQVIVRDKRLFSTTTYIFVMWMVAISLVLLGVALLFLRNQMRPIRQLATAAEQFGKGQFVEDFKPSGAQEIRSASRAFHVMKHRILRQITQRTEMLAGVSHDLRTPLTRMKLQLAMMPESDESKTSLEGDVSDMEQMVEGYLAFARGQEAEAVEETDITELFQDTVMNARREGAAVSLDTPKNLHAEIRPSSFKRCITNLISNAARYASEIWITVKTTNSEMVILIDDDGPGIPKINRKDVFRPFYRLDPSRNMETGGSGLGMTIARDVIHGHGGQISLGDSPAGGLRIEIRLPL</sequence>
<evidence type="ECO:0000256" key="1">
    <source>
        <dbReference type="ARBA" id="ARBA00000085"/>
    </source>
</evidence>
<keyword evidence="14 15" id="KW-0472">Membrane</keyword>
<evidence type="ECO:0000256" key="9">
    <source>
        <dbReference type="ARBA" id="ARBA00022741"/>
    </source>
</evidence>
<evidence type="ECO:0000313" key="19">
    <source>
        <dbReference type="Proteomes" id="UP000476030"/>
    </source>
</evidence>
<gene>
    <name evidence="18" type="ORF">GQE98_17550</name>
</gene>
<proteinExistence type="predicted"/>
<keyword evidence="9" id="KW-0547">Nucleotide-binding</keyword>
<keyword evidence="13" id="KW-0902">Two-component regulatory system</keyword>
<name>A0A6L8WCM6_9PROT</name>
<evidence type="ECO:0000256" key="8">
    <source>
        <dbReference type="ARBA" id="ARBA00022692"/>
    </source>
</evidence>
<comment type="subcellular location">
    <subcellularLocation>
        <location evidence="2">Cell inner membrane</location>
        <topology evidence="2">Multi-pass membrane protein</topology>
    </subcellularLocation>
</comment>
<dbReference type="InterPro" id="IPR036097">
    <property type="entry name" value="HisK_dim/P_sf"/>
</dbReference>
<evidence type="ECO:0000256" key="13">
    <source>
        <dbReference type="ARBA" id="ARBA00023012"/>
    </source>
</evidence>
<evidence type="ECO:0000256" key="11">
    <source>
        <dbReference type="ARBA" id="ARBA00022840"/>
    </source>
</evidence>
<comment type="catalytic activity">
    <reaction evidence="1">
        <text>ATP + protein L-histidine = ADP + protein N-phospho-L-histidine.</text>
        <dbReference type="EC" id="2.7.13.3"/>
    </reaction>
</comment>
<dbReference type="PRINTS" id="PR00344">
    <property type="entry name" value="BCTRLSENSOR"/>
</dbReference>
<evidence type="ECO:0000256" key="3">
    <source>
        <dbReference type="ARBA" id="ARBA00012438"/>
    </source>
</evidence>
<accession>A0A6L8WCM6</accession>
<feature type="domain" description="Histidine kinase" evidence="16">
    <location>
        <begin position="258"/>
        <end position="455"/>
    </location>
</feature>
<dbReference type="Gene3D" id="1.10.287.130">
    <property type="match status" value="1"/>
</dbReference>
<organism evidence="18 19">
    <name type="scientific">Sneathiella litorea</name>
    <dbReference type="NCBI Taxonomy" id="2606216"/>
    <lineage>
        <taxon>Bacteria</taxon>
        <taxon>Pseudomonadati</taxon>
        <taxon>Pseudomonadota</taxon>
        <taxon>Alphaproteobacteria</taxon>
        <taxon>Sneathiellales</taxon>
        <taxon>Sneathiellaceae</taxon>
        <taxon>Sneathiella</taxon>
    </lineage>
</organism>
<evidence type="ECO:0000259" key="17">
    <source>
        <dbReference type="PROSITE" id="PS50885"/>
    </source>
</evidence>
<dbReference type="SMART" id="SM00304">
    <property type="entry name" value="HAMP"/>
    <property type="match status" value="1"/>
</dbReference>
<dbReference type="Pfam" id="PF00672">
    <property type="entry name" value="HAMP"/>
    <property type="match status" value="1"/>
</dbReference>
<keyword evidence="10" id="KW-0418">Kinase</keyword>
<dbReference type="InterPro" id="IPR004358">
    <property type="entry name" value="Sig_transdc_His_kin-like_C"/>
</dbReference>
<protein>
    <recommendedName>
        <fullName evidence="3">histidine kinase</fullName>
        <ecNumber evidence="3">2.7.13.3</ecNumber>
    </recommendedName>
</protein>
<keyword evidence="4" id="KW-1003">Cell membrane</keyword>
<dbReference type="InterPro" id="IPR050980">
    <property type="entry name" value="2C_sensor_his_kinase"/>
</dbReference>
<dbReference type="SMART" id="SM00387">
    <property type="entry name" value="HATPase_c"/>
    <property type="match status" value="1"/>
</dbReference>
<dbReference type="SMART" id="SM00388">
    <property type="entry name" value="HisKA"/>
    <property type="match status" value="1"/>
</dbReference>
<keyword evidence="11" id="KW-0067">ATP-binding</keyword>
<dbReference type="PANTHER" id="PTHR44936">
    <property type="entry name" value="SENSOR PROTEIN CREC"/>
    <property type="match status" value="1"/>
</dbReference>
<evidence type="ECO:0000256" key="15">
    <source>
        <dbReference type="SAM" id="Phobius"/>
    </source>
</evidence>
<dbReference type="GO" id="GO:0005886">
    <property type="term" value="C:plasma membrane"/>
    <property type="evidence" value="ECO:0007669"/>
    <property type="project" value="UniProtKB-SubCell"/>
</dbReference>
<dbReference type="RefSeq" id="WP_161317183.1">
    <property type="nucleotide sequence ID" value="NZ_WTUW01000009.1"/>
</dbReference>
<dbReference type="Gene3D" id="6.10.340.10">
    <property type="match status" value="1"/>
</dbReference>
<evidence type="ECO:0000259" key="16">
    <source>
        <dbReference type="PROSITE" id="PS50109"/>
    </source>
</evidence>
<dbReference type="EMBL" id="WTUW01000009">
    <property type="protein sequence ID" value="MZR32449.1"/>
    <property type="molecule type" value="Genomic_DNA"/>
</dbReference>
<dbReference type="Pfam" id="PF00512">
    <property type="entry name" value="HisKA"/>
    <property type="match status" value="1"/>
</dbReference>
<dbReference type="InterPro" id="IPR003660">
    <property type="entry name" value="HAMP_dom"/>
</dbReference>
<evidence type="ECO:0000256" key="2">
    <source>
        <dbReference type="ARBA" id="ARBA00004429"/>
    </source>
</evidence>
<feature type="domain" description="HAMP" evidence="17">
    <location>
        <begin position="198"/>
        <end position="250"/>
    </location>
</feature>
<evidence type="ECO:0000256" key="10">
    <source>
        <dbReference type="ARBA" id="ARBA00022777"/>
    </source>
</evidence>
<comment type="caution">
    <text evidence="18">The sequence shown here is derived from an EMBL/GenBank/DDBJ whole genome shotgun (WGS) entry which is preliminary data.</text>
</comment>
<dbReference type="InterPro" id="IPR003594">
    <property type="entry name" value="HATPase_dom"/>
</dbReference>
<dbReference type="GO" id="GO:0005524">
    <property type="term" value="F:ATP binding"/>
    <property type="evidence" value="ECO:0007669"/>
    <property type="project" value="UniProtKB-KW"/>
</dbReference>
<evidence type="ECO:0000256" key="7">
    <source>
        <dbReference type="ARBA" id="ARBA00022679"/>
    </source>
</evidence>
<dbReference type="GO" id="GO:0000155">
    <property type="term" value="F:phosphorelay sensor kinase activity"/>
    <property type="evidence" value="ECO:0007669"/>
    <property type="project" value="InterPro"/>
</dbReference>
<dbReference type="SUPFAM" id="SSF55874">
    <property type="entry name" value="ATPase domain of HSP90 chaperone/DNA topoisomerase II/histidine kinase"/>
    <property type="match status" value="1"/>
</dbReference>
<dbReference type="Gene3D" id="3.30.565.10">
    <property type="entry name" value="Histidine kinase-like ATPase, C-terminal domain"/>
    <property type="match status" value="1"/>
</dbReference>
<evidence type="ECO:0000256" key="14">
    <source>
        <dbReference type="ARBA" id="ARBA00023136"/>
    </source>
</evidence>
<dbReference type="PANTHER" id="PTHR44936:SF5">
    <property type="entry name" value="SENSOR HISTIDINE KINASE ENVZ"/>
    <property type="match status" value="1"/>
</dbReference>
<dbReference type="SUPFAM" id="SSF47384">
    <property type="entry name" value="Homodimeric domain of signal transducing histidine kinase"/>
    <property type="match status" value="1"/>
</dbReference>
<dbReference type="Proteomes" id="UP000476030">
    <property type="component" value="Unassembled WGS sequence"/>
</dbReference>
<keyword evidence="8 15" id="KW-0812">Transmembrane</keyword>
<dbReference type="EC" id="2.7.13.3" evidence="3"/>
<keyword evidence="6" id="KW-0597">Phosphoprotein</keyword>
<feature type="transmembrane region" description="Helical" evidence="15">
    <location>
        <begin position="32"/>
        <end position="51"/>
    </location>
</feature>
<evidence type="ECO:0000256" key="12">
    <source>
        <dbReference type="ARBA" id="ARBA00022989"/>
    </source>
</evidence>